<dbReference type="GO" id="GO:0030145">
    <property type="term" value="F:manganese ion binding"/>
    <property type="evidence" value="ECO:0007669"/>
    <property type="project" value="InterPro"/>
</dbReference>
<evidence type="ECO:0000256" key="3">
    <source>
        <dbReference type="ARBA" id="ARBA00022801"/>
    </source>
</evidence>
<proteinExistence type="inferred from homology"/>
<evidence type="ECO:0000256" key="4">
    <source>
        <dbReference type="ARBA" id="ARBA00051722"/>
    </source>
</evidence>
<gene>
    <name evidence="5" type="ORF">ENP47_08825</name>
</gene>
<dbReference type="PANTHER" id="PTHR39181:SF1">
    <property type="entry name" value="TYROSINE-PROTEIN PHOSPHATASE YWQE"/>
    <property type="match status" value="1"/>
</dbReference>
<dbReference type="InterPro" id="IPR016195">
    <property type="entry name" value="Pol/histidinol_Pase-like"/>
</dbReference>
<dbReference type="Gene3D" id="3.20.20.140">
    <property type="entry name" value="Metal-dependent hydrolases"/>
    <property type="match status" value="1"/>
</dbReference>
<dbReference type="PANTHER" id="PTHR39181">
    <property type="entry name" value="TYROSINE-PROTEIN PHOSPHATASE YWQE"/>
    <property type="match status" value="1"/>
</dbReference>
<name>A0A7C2BFE6_THERO</name>
<evidence type="ECO:0000256" key="1">
    <source>
        <dbReference type="ARBA" id="ARBA00005750"/>
    </source>
</evidence>
<comment type="similarity">
    <text evidence="1">Belongs to the metallo-dependent hydrolases superfamily. CpsB/CapC family.</text>
</comment>
<dbReference type="GO" id="GO:0004725">
    <property type="term" value="F:protein tyrosine phosphatase activity"/>
    <property type="evidence" value="ECO:0007669"/>
    <property type="project" value="UniProtKB-EC"/>
</dbReference>
<comment type="caution">
    <text evidence="5">The sequence shown here is derived from an EMBL/GenBank/DDBJ whole genome shotgun (WGS) entry which is preliminary data.</text>
</comment>
<dbReference type="EC" id="3.1.3.48" evidence="2"/>
<dbReference type="EMBL" id="DSJL01000011">
    <property type="protein sequence ID" value="HEF65685.1"/>
    <property type="molecule type" value="Genomic_DNA"/>
</dbReference>
<dbReference type="InterPro" id="IPR016667">
    <property type="entry name" value="Caps_polysacc_synth_CpsB/CapC"/>
</dbReference>
<comment type="catalytic activity">
    <reaction evidence="4">
        <text>O-phospho-L-tyrosyl-[protein] + H2O = L-tyrosyl-[protein] + phosphate</text>
        <dbReference type="Rhea" id="RHEA:10684"/>
        <dbReference type="Rhea" id="RHEA-COMP:10136"/>
        <dbReference type="Rhea" id="RHEA-COMP:20101"/>
        <dbReference type="ChEBI" id="CHEBI:15377"/>
        <dbReference type="ChEBI" id="CHEBI:43474"/>
        <dbReference type="ChEBI" id="CHEBI:46858"/>
        <dbReference type="ChEBI" id="CHEBI:61978"/>
        <dbReference type="EC" id="3.1.3.48"/>
    </reaction>
</comment>
<organism evidence="5">
    <name type="scientific">Thermomicrobium roseum</name>
    <dbReference type="NCBI Taxonomy" id="500"/>
    <lineage>
        <taxon>Bacteria</taxon>
        <taxon>Pseudomonadati</taxon>
        <taxon>Thermomicrobiota</taxon>
        <taxon>Thermomicrobia</taxon>
        <taxon>Thermomicrobiales</taxon>
        <taxon>Thermomicrobiaceae</taxon>
        <taxon>Thermomicrobium</taxon>
    </lineage>
</organism>
<dbReference type="AlphaFoldDB" id="A0A7C2BFE6"/>
<keyword evidence="3" id="KW-0378">Hydrolase</keyword>
<accession>A0A7C2BFE6</accession>
<evidence type="ECO:0000256" key="2">
    <source>
        <dbReference type="ARBA" id="ARBA00013064"/>
    </source>
</evidence>
<dbReference type="PIRSF" id="PIRSF016557">
    <property type="entry name" value="Caps_synth_CpsB"/>
    <property type="match status" value="1"/>
</dbReference>
<protein>
    <recommendedName>
        <fullName evidence="2">protein-tyrosine-phosphatase</fullName>
        <ecNumber evidence="2">3.1.3.48</ecNumber>
    </recommendedName>
</protein>
<reference evidence="5" key="1">
    <citation type="journal article" date="2020" name="mSystems">
        <title>Genome- and Community-Level Interaction Insights into Carbon Utilization and Element Cycling Functions of Hydrothermarchaeota in Hydrothermal Sediment.</title>
        <authorList>
            <person name="Zhou Z."/>
            <person name="Liu Y."/>
            <person name="Xu W."/>
            <person name="Pan J."/>
            <person name="Luo Z.H."/>
            <person name="Li M."/>
        </authorList>
    </citation>
    <scope>NUCLEOTIDE SEQUENCE [LARGE SCALE GENOMIC DNA]</scope>
    <source>
        <strain evidence="5">SpSt-222</strain>
    </source>
</reference>
<evidence type="ECO:0000313" key="5">
    <source>
        <dbReference type="EMBL" id="HEF65685.1"/>
    </source>
</evidence>
<sequence length="268" mass="29294">MEQRSLPVQVDIHCHVLPGLDDGARDLDQALAMLRVAVQDGTSILVATPHARRCDAHTVRVTAELLRESAAQQELPLELLVGMEEQLLPDLLERLQSGAALPIGDTRWVLVELPDWTQWPTTLPAQLLELRSAGFRPILAHVERYIPIQREPALALEAIQAGALLQVNADSLFGQNGHAAQHAAARLVRAGAVSILASDAHSPDWRAPRLRDALERVATLASPEAAERLRDTALAVVQDREVPPPNPDPELLAAPTTFLERLRTWVGV</sequence>
<dbReference type="Pfam" id="PF19567">
    <property type="entry name" value="CpsB_CapC"/>
    <property type="match status" value="1"/>
</dbReference>
<dbReference type="SUPFAM" id="SSF89550">
    <property type="entry name" value="PHP domain-like"/>
    <property type="match status" value="1"/>
</dbReference>